<dbReference type="KEGG" id="mca:MCA0725"/>
<dbReference type="Proteomes" id="UP000006821">
    <property type="component" value="Chromosome"/>
</dbReference>
<proteinExistence type="predicted"/>
<protein>
    <recommendedName>
        <fullName evidence="3">VOC domain-containing protein</fullName>
    </recommendedName>
</protein>
<organism evidence="1 2">
    <name type="scientific">Methylococcus capsulatus (strain ATCC 33009 / NCIMB 11132 / Bath)</name>
    <dbReference type="NCBI Taxonomy" id="243233"/>
    <lineage>
        <taxon>Bacteria</taxon>
        <taxon>Pseudomonadati</taxon>
        <taxon>Pseudomonadota</taxon>
        <taxon>Gammaproteobacteria</taxon>
        <taxon>Methylococcales</taxon>
        <taxon>Methylococcaceae</taxon>
        <taxon>Methylococcus</taxon>
    </lineage>
</organism>
<dbReference type="HOGENOM" id="CLU_114050_0_0_6"/>
<dbReference type="eggNOG" id="ENOG50303VH">
    <property type="taxonomic scope" value="Bacteria"/>
</dbReference>
<accession>Q60AW3</accession>
<sequence length="160" mass="17352">MIHHVSLPARDPLHVAGILAEMLGGRAFRFPGPLADAAMAVNGDPHGTMIEVYPDTVIMMPGEGDAPVSYAQSPADRQFVPFHVMLSTPLEHAEIEAIGIRAGWRTKLFGRAAPGLPPAFNVIEVWVENRTLIEVVPGSMIGVYEDYMQLERLDALGLAL</sequence>
<dbReference type="EMBL" id="AE017282">
    <property type="protein sequence ID" value="AAU93130.1"/>
    <property type="molecule type" value="Genomic_DNA"/>
</dbReference>
<gene>
    <name evidence="1" type="ordered locus">MCA0725</name>
</gene>
<name>Q60AW3_METCA</name>
<dbReference type="RefSeq" id="WP_010960061.1">
    <property type="nucleotide sequence ID" value="NC_002977.6"/>
</dbReference>
<dbReference type="AlphaFoldDB" id="Q60AW3"/>
<evidence type="ECO:0000313" key="2">
    <source>
        <dbReference type="Proteomes" id="UP000006821"/>
    </source>
</evidence>
<dbReference type="GeneID" id="88223044"/>
<evidence type="ECO:0008006" key="3">
    <source>
        <dbReference type="Google" id="ProtNLM"/>
    </source>
</evidence>
<evidence type="ECO:0000313" key="1">
    <source>
        <dbReference type="EMBL" id="AAU93130.1"/>
    </source>
</evidence>
<reference evidence="1 2" key="1">
    <citation type="journal article" date="2004" name="PLoS Biol.">
        <title>Genomic insights into methanotrophy: the complete genome sequence of Methylococcus capsulatus (Bath).</title>
        <authorList>
            <person name="Ward N.L."/>
            <person name="Larsen O."/>
            <person name="Sakwa J."/>
            <person name="Bruseth L."/>
            <person name="Khouri H.M."/>
            <person name="Durkin A.S."/>
            <person name="Dimitrov G."/>
            <person name="Jiang L."/>
            <person name="Scanlan D."/>
            <person name="Kang K.H."/>
            <person name="Lewis M.R."/>
            <person name="Nelson K.E."/>
            <person name="Methe B.A."/>
            <person name="Wu M."/>
            <person name="Heidelberg J.F."/>
            <person name="Paulsen I.T."/>
            <person name="Fouts D.E."/>
            <person name="Ravel J."/>
            <person name="Tettelin H."/>
            <person name="Ren Q."/>
            <person name="Read T.D."/>
            <person name="DeBoy R.T."/>
            <person name="Seshadri R."/>
            <person name="Salzberg S.L."/>
            <person name="Jensen H.B."/>
            <person name="Birkeland N.K."/>
            <person name="Nelson W.C."/>
            <person name="Dodson R.J."/>
            <person name="Grindhaug S.H."/>
            <person name="Holt I.E."/>
            <person name="Eidhammer I."/>
            <person name="Jonasen I."/>
            <person name="Vanaken S."/>
            <person name="Utterback T.R."/>
            <person name="Feldblyum T.V."/>
            <person name="Fraser C.M."/>
            <person name="Lillehaug J.R."/>
            <person name="Eisen J.A."/>
        </authorList>
    </citation>
    <scope>NUCLEOTIDE SEQUENCE [LARGE SCALE GENOMIC DNA]</scope>
    <source>
        <strain evidence="2">ATCC 33009 / NCIMB 11132 / Bath</strain>
    </source>
</reference>
<dbReference type="STRING" id="243233.MCA0725"/>